<dbReference type="Proteomes" id="UP000494214">
    <property type="component" value="Unassembled WGS sequence"/>
</dbReference>
<accession>A0A6S6ZCF8</accession>
<protein>
    <submittedName>
        <fullName evidence="5">4-methylaminobutanoate oxidase (Formaldehyde-forming)</fullName>
        <ecNumber evidence="5">1.5.3.19</ecNumber>
    </submittedName>
</protein>
<comment type="similarity">
    <text evidence="1">Belongs to the DadA oxidoreductase family.</text>
</comment>
<dbReference type="SUPFAM" id="SSF51905">
    <property type="entry name" value="FAD/NAD(P)-binding domain"/>
    <property type="match status" value="1"/>
</dbReference>
<dbReference type="InterPro" id="IPR036188">
    <property type="entry name" value="FAD/NAD-bd_sf"/>
</dbReference>
<evidence type="ECO:0000256" key="2">
    <source>
        <dbReference type="ARBA" id="ARBA00023002"/>
    </source>
</evidence>
<evidence type="ECO:0000313" key="5">
    <source>
        <dbReference type="EMBL" id="CAB3673359.1"/>
    </source>
</evidence>
<dbReference type="InterPro" id="IPR006076">
    <property type="entry name" value="FAD-dep_OxRdtase"/>
</dbReference>
<feature type="region of interest" description="Disordered" evidence="3">
    <location>
        <begin position="1"/>
        <end position="24"/>
    </location>
</feature>
<dbReference type="GO" id="GO:0005737">
    <property type="term" value="C:cytoplasm"/>
    <property type="evidence" value="ECO:0007669"/>
    <property type="project" value="TreeGrafter"/>
</dbReference>
<keyword evidence="6" id="KW-1185">Reference proteome</keyword>
<feature type="compositionally biased region" description="Low complexity" evidence="3">
    <location>
        <begin position="10"/>
        <end position="24"/>
    </location>
</feature>
<evidence type="ECO:0000313" key="6">
    <source>
        <dbReference type="Proteomes" id="UP000494214"/>
    </source>
</evidence>
<dbReference type="EC" id="1.5.3.19" evidence="5"/>
<dbReference type="GO" id="GO:0008718">
    <property type="term" value="F:D-amino-acid dehydrogenase activity"/>
    <property type="evidence" value="ECO:0007669"/>
    <property type="project" value="TreeGrafter"/>
</dbReference>
<organism evidence="5 6">
    <name type="scientific">Achromobacter animicus</name>
    <dbReference type="NCBI Taxonomy" id="1389935"/>
    <lineage>
        <taxon>Bacteria</taxon>
        <taxon>Pseudomonadati</taxon>
        <taxon>Pseudomonadota</taxon>
        <taxon>Betaproteobacteria</taxon>
        <taxon>Burkholderiales</taxon>
        <taxon>Alcaligenaceae</taxon>
        <taxon>Achromobacter</taxon>
    </lineage>
</organism>
<dbReference type="GO" id="GO:0005886">
    <property type="term" value="C:plasma membrane"/>
    <property type="evidence" value="ECO:0007669"/>
    <property type="project" value="TreeGrafter"/>
</dbReference>
<reference evidence="5 6" key="1">
    <citation type="submission" date="2020-04" db="EMBL/GenBank/DDBJ databases">
        <authorList>
            <person name="De Canck E."/>
        </authorList>
    </citation>
    <scope>NUCLEOTIDE SEQUENCE [LARGE SCALE GENOMIC DNA]</scope>
    <source>
        <strain evidence="5 6">LMG 26690</strain>
    </source>
</reference>
<dbReference type="Gene3D" id="3.30.9.10">
    <property type="entry name" value="D-Amino Acid Oxidase, subunit A, domain 2"/>
    <property type="match status" value="1"/>
</dbReference>
<evidence type="ECO:0000256" key="1">
    <source>
        <dbReference type="ARBA" id="ARBA00009410"/>
    </source>
</evidence>
<gene>
    <name evidence="5" type="primary">abo_1</name>
    <name evidence="5" type="ORF">LMG26690_01189</name>
</gene>
<dbReference type="Pfam" id="PF01266">
    <property type="entry name" value="DAO"/>
    <property type="match status" value="1"/>
</dbReference>
<feature type="domain" description="FAD dependent oxidoreductase" evidence="4">
    <location>
        <begin position="33"/>
        <end position="424"/>
    </location>
</feature>
<dbReference type="AlphaFoldDB" id="A0A6S6ZCF8"/>
<dbReference type="PANTHER" id="PTHR13847:SF280">
    <property type="entry name" value="D-AMINO ACID DEHYDROGENASE"/>
    <property type="match status" value="1"/>
</dbReference>
<sequence length="444" mass="47659">MQPHPPQTPAPSAAQMPASASGPSDAALPASVDVAIVGGGIIGISTAYSLACAGLRVAVFEKGTLACEQSSRNWGWVRTLGRDLPEVPLAQRANRLWAEIQEKVDVGFRRSGIFYLQENDADAAGHQAWLDGARAHGVDARLLDRRTVQDMLPSTGRAWTGAMYSPTDGVAEPQMATRGIASLARAAGAHIVEHCAVRGVERSAGRVSALITEHGRVATQAVLVAAGAWSRLFCGNLGADFPQLKVRGSVLRTTPLDAGPQAAINGKDFTCRKRADGGYSVSQFGASMADVVPDTFRLMPHFFSAWRANSSFVRLRFGKRFFEELKIPNHFPPDRESPFERHRVLDPSPSSRGVAQAWRRLVHAFPAFREARIAQSWAGYIDVTPDAMPVMDAVPGLPGLYLASGFSGHGFGIGPAAGELMAQLIQGQTPAIDLHPFRYGRYGT</sequence>
<keyword evidence="2 5" id="KW-0560">Oxidoreductase</keyword>
<dbReference type="GO" id="GO:0102317">
    <property type="term" value="F:4-methylaminobutyrate oxidase (demethylating) activity"/>
    <property type="evidence" value="ECO:0007669"/>
    <property type="project" value="UniProtKB-EC"/>
</dbReference>
<dbReference type="GO" id="GO:0055130">
    <property type="term" value="P:D-alanine catabolic process"/>
    <property type="evidence" value="ECO:0007669"/>
    <property type="project" value="TreeGrafter"/>
</dbReference>
<dbReference type="PANTHER" id="PTHR13847">
    <property type="entry name" value="SARCOSINE DEHYDROGENASE-RELATED"/>
    <property type="match status" value="1"/>
</dbReference>
<dbReference type="Gene3D" id="3.50.50.60">
    <property type="entry name" value="FAD/NAD(P)-binding domain"/>
    <property type="match status" value="1"/>
</dbReference>
<dbReference type="EMBL" id="CADIJM010000002">
    <property type="protein sequence ID" value="CAB3673359.1"/>
    <property type="molecule type" value="Genomic_DNA"/>
</dbReference>
<proteinExistence type="inferred from homology"/>
<evidence type="ECO:0000259" key="4">
    <source>
        <dbReference type="Pfam" id="PF01266"/>
    </source>
</evidence>
<name>A0A6S6ZCF8_9BURK</name>
<evidence type="ECO:0000256" key="3">
    <source>
        <dbReference type="SAM" id="MobiDB-lite"/>
    </source>
</evidence>